<evidence type="ECO:0000256" key="7">
    <source>
        <dbReference type="ARBA" id="ARBA00023180"/>
    </source>
</evidence>
<evidence type="ECO:0000256" key="1">
    <source>
        <dbReference type="ARBA" id="ARBA00004141"/>
    </source>
</evidence>
<evidence type="ECO:0000256" key="2">
    <source>
        <dbReference type="ARBA" id="ARBA00006459"/>
    </source>
</evidence>
<dbReference type="PROSITE" id="PS50267">
    <property type="entry name" value="NA_NEUROTRAN_SYMP_3"/>
    <property type="match status" value="1"/>
</dbReference>
<evidence type="ECO:0000256" key="6">
    <source>
        <dbReference type="ARBA" id="ARBA00023136"/>
    </source>
</evidence>
<dbReference type="GO" id="GO:0005283">
    <property type="term" value="F:amino acid:sodium symporter activity"/>
    <property type="evidence" value="ECO:0007669"/>
    <property type="project" value="TreeGrafter"/>
</dbReference>
<evidence type="ECO:0000256" key="5">
    <source>
        <dbReference type="ARBA" id="ARBA00022989"/>
    </source>
</evidence>
<keyword evidence="5 11" id="KW-1133">Transmembrane helix</keyword>
<keyword evidence="4 10" id="KW-0812">Transmembrane</keyword>
<proteinExistence type="inferred from homology"/>
<evidence type="ECO:0000256" key="3">
    <source>
        <dbReference type="ARBA" id="ARBA00022448"/>
    </source>
</evidence>
<feature type="transmembrane region" description="Helical" evidence="11">
    <location>
        <begin position="373"/>
        <end position="394"/>
    </location>
</feature>
<dbReference type="AlphaFoldDB" id="A0A7E6EZ64"/>
<feature type="transmembrane region" description="Helical" evidence="11">
    <location>
        <begin position="299"/>
        <end position="326"/>
    </location>
</feature>
<comment type="subcellular location">
    <subcellularLocation>
        <location evidence="1">Membrane</location>
        <topology evidence="1">Multi-pass membrane protein</topology>
    </subcellularLocation>
</comment>
<protein>
    <recommendedName>
        <fullName evidence="10">Transporter</fullName>
    </recommendedName>
</protein>
<keyword evidence="9" id="KW-1015">Disulfide bond</keyword>
<evidence type="ECO:0000313" key="12">
    <source>
        <dbReference type="Proteomes" id="UP000515154"/>
    </source>
</evidence>
<evidence type="ECO:0000256" key="8">
    <source>
        <dbReference type="PIRSR" id="PIRSR600175-1"/>
    </source>
</evidence>
<dbReference type="GO" id="GO:0089718">
    <property type="term" value="P:amino acid import across plasma membrane"/>
    <property type="evidence" value="ECO:0007669"/>
    <property type="project" value="TreeGrafter"/>
</dbReference>
<feature type="transmembrane region" description="Helical" evidence="11">
    <location>
        <begin position="410"/>
        <end position="429"/>
    </location>
</feature>
<feature type="transmembrane region" description="Helical" evidence="11">
    <location>
        <begin position="332"/>
        <end position="352"/>
    </location>
</feature>
<dbReference type="Proteomes" id="UP000515154">
    <property type="component" value="Linkage group LG7"/>
</dbReference>
<evidence type="ECO:0000256" key="4">
    <source>
        <dbReference type="ARBA" id="ARBA00022692"/>
    </source>
</evidence>
<dbReference type="SUPFAM" id="SSF161070">
    <property type="entry name" value="SNF-like"/>
    <property type="match status" value="1"/>
</dbReference>
<name>A0A7E6EZ64_9MOLL</name>
<keyword evidence="8" id="KW-0479">Metal-binding</keyword>
<dbReference type="KEGG" id="osn:115214430"/>
<dbReference type="GO" id="GO:0005886">
    <property type="term" value="C:plasma membrane"/>
    <property type="evidence" value="ECO:0007669"/>
    <property type="project" value="TreeGrafter"/>
</dbReference>
<evidence type="ECO:0000313" key="13">
    <source>
        <dbReference type="RefSeq" id="XP_036360300.1"/>
    </source>
</evidence>
<keyword evidence="3 10" id="KW-0813">Transport</keyword>
<feature type="binding site" evidence="8">
    <location>
        <position position="266"/>
    </location>
    <ligand>
        <name>Na(+)</name>
        <dbReference type="ChEBI" id="CHEBI:29101"/>
        <label>1</label>
    </ligand>
</feature>
<dbReference type="RefSeq" id="XP_036360300.1">
    <property type="nucleotide sequence ID" value="XM_036504407.1"/>
</dbReference>
<feature type="disulfide bond" evidence="9">
    <location>
        <begin position="175"/>
        <end position="184"/>
    </location>
</feature>
<feature type="binding site" evidence="8">
    <location>
        <position position="73"/>
    </location>
    <ligand>
        <name>Na(+)</name>
        <dbReference type="ChEBI" id="CHEBI:29101"/>
        <label>1</label>
    </ligand>
</feature>
<feature type="transmembrane region" description="Helical" evidence="11">
    <location>
        <begin position="254"/>
        <end position="278"/>
    </location>
</feature>
<keyword evidence="7" id="KW-0325">Glycoprotein</keyword>
<keyword evidence="6 11" id="KW-0472">Membrane</keyword>
<dbReference type="InterPro" id="IPR037272">
    <property type="entry name" value="SNS_sf"/>
</dbReference>
<dbReference type="PROSITE" id="PS00610">
    <property type="entry name" value="NA_NEUROTRAN_SYMP_1"/>
    <property type="match status" value="1"/>
</dbReference>
<accession>A0A7E6EZ64</accession>
<evidence type="ECO:0000256" key="10">
    <source>
        <dbReference type="RuleBase" id="RU003732"/>
    </source>
</evidence>
<comment type="similarity">
    <text evidence="2 10">Belongs to the sodium:neurotransmitter symporter (SNF) (TC 2.A.22) family.</text>
</comment>
<keyword evidence="12" id="KW-1185">Reference proteome</keyword>
<feature type="binding site" evidence="8">
    <location>
        <position position="70"/>
    </location>
    <ligand>
        <name>Na(+)</name>
        <dbReference type="ChEBI" id="CHEBI:29101"/>
        <label>1</label>
    </ligand>
</feature>
<feature type="binding site" evidence="8">
    <location>
        <position position="270"/>
    </location>
    <ligand>
        <name>Na(+)</name>
        <dbReference type="ChEBI" id="CHEBI:29101"/>
        <label>1</label>
    </ligand>
</feature>
<dbReference type="InterPro" id="IPR000175">
    <property type="entry name" value="Na/ntran_symport"/>
</dbReference>
<feature type="binding site" evidence="8">
    <location>
        <position position="72"/>
    </location>
    <ligand>
        <name>Na(+)</name>
        <dbReference type="ChEBI" id="CHEBI:29101"/>
        <label>1</label>
    </ligand>
</feature>
<evidence type="ECO:0000256" key="9">
    <source>
        <dbReference type="PIRSR" id="PIRSR600175-2"/>
    </source>
</evidence>
<dbReference type="PRINTS" id="PR00176">
    <property type="entry name" value="NANEUSMPORT"/>
</dbReference>
<feature type="transmembrane region" description="Helical" evidence="11">
    <location>
        <begin position="94"/>
        <end position="115"/>
    </location>
</feature>
<evidence type="ECO:0000256" key="11">
    <source>
        <dbReference type="SAM" id="Phobius"/>
    </source>
</evidence>
<dbReference type="GO" id="GO:0046872">
    <property type="term" value="F:metal ion binding"/>
    <property type="evidence" value="ECO:0007669"/>
    <property type="project" value="UniProtKB-KW"/>
</dbReference>
<reference evidence="13" key="1">
    <citation type="submission" date="2025-08" db="UniProtKB">
        <authorList>
            <consortium name="RefSeq"/>
        </authorList>
    </citation>
    <scope>IDENTIFICATION</scope>
</reference>
<sequence length="542" mass="60872">MGDNYCSTVSLDLVEEQKDREAVDYIFPEDGPADVVRKDEEQAPPVEEEEEESTRVTWAGKSEFLMTCVGYAVGLSNVWRFPYLCYKNGGGTFLIPYIIMLAIVGLPLFHLELAFGQFASQGPLSIWRINPLFKGVGFAMVIISWFIMLYYNVIISHTLYYFFASMKSEVPWASCNNSWNSDNCFLYDENRHNSIVLIISLNLDENLEGKTENIPVVKTIIRLGLKILCIILTRPGLVFEVYPEALARMPIAPIWSVCFFFMMALLGFGSQFSIVECVMSSILDELRTYINTIPRTICVRALIIAISFLLGLPMLCNGGMFLLNLIDFSISGFPLLLVTMLECLAISYIYGFENFSDDIKMMLGKAPNLYWKISWKYLCPTSIITIALLNIVLYKEPDLNGKEYPCWAKVIGWLIVALPISVIPTWFLYKYCSQGGFYMLKLNMRPSPDWGPARKEDRIERYSADSLGIHKIQCLPESSSVNGLANAVQHASSLSTINSYVPNSVSGSMTSFNNAASSVTLPTANDINLNTKSNVVKSESIL</sequence>
<feature type="transmembrane region" description="Helical" evidence="11">
    <location>
        <begin position="136"/>
        <end position="163"/>
    </location>
</feature>
<organism evidence="12 13">
    <name type="scientific">Octopus sinensis</name>
    <name type="common">East Asian common octopus</name>
    <dbReference type="NCBI Taxonomy" id="2607531"/>
    <lineage>
        <taxon>Eukaryota</taxon>
        <taxon>Metazoa</taxon>
        <taxon>Spiralia</taxon>
        <taxon>Lophotrochozoa</taxon>
        <taxon>Mollusca</taxon>
        <taxon>Cephalopoda</taxon>
        <taxon>Coleoidea</taxon>
        <taxon>Octopodiformes</taxon>
        <taxon>Octopoda</taxon>
        <taxon>Incirrata</taxon>
        <taxon>Octopodidae</taxon>
        <taxon>Octopus</taxon>
    </lineage>
</organism>
<keyword evidence="8" id="KW-0915">Sodium</keyword>
<dbReference type="PANTHER" id="PTHR11616:SF321">
    <property type="entry name" value="SODIUM-DEPENDENT NUTRIENT AMINO ACID TRANSPORTER 1-RELATED"/>
    <property type="match status" value="1"/>
</dbReference>
<feature type="binding site" evidence="8">
    <location>
        <position position="77"/>
    </location>
    <ligand>
        <name>Na(+)</name>
        <dbReference type="ChEBI" id="CHEBI:29101"/>
        <label>1</label>
    </ligand>
</feature>
<gene>
    <name evidence="13" type="primary">LOC115214430</name>
</gene>
<dbReference type="PANTHER" id="PTHR11616">
    <property type="entry name" value="SODIUM/CHLORIDE DEPENDENT TRANSPORTER"/>
    <property type="match status" value="1"/>
</dbReference>
<keyword evidence="10" id="KW-0769">Symport</keyword>
<dbReference type="Pfam" id="PF00209">
    <property type="entry name" value="SNF"/>
    <property type="match status" value="2"/>
</dbReference>